<feature type="chain" id="PRO_5044584672" evidence="1">
    <location>
        <begin position="30"/>
        <end position="68"/>
    </location>
</feature>
<evidence type="ECO:0000313" key="4">
    <source>
        <dbReference type="EMBL" id="PHO14071.1"/>
    </source>
</evidence>
<evidence type="ECO:0000313" key="5">
    <source>
        <dbReference type="Proteomes" id="UP000224740"/>
    </source>
</evidence>
<evidence type="ECO:0000313" key="3">
    <source>
        <dbReference type="EMBL" id="AXX87720.1"/>
    </source>
</evidence>
<dbReference type="PROSITE" id="PS51318">
    <property type="entry name" value="TAT"/>
    <property type="match status" value="1"/>
</dbReference>
<dbReference type="KEGG" id="amar:AMRN_1998"/>
<reference evidence="4" key="2">
    <citation type="submission" date="2017-09" db="EMBL/GenBank/DDBJ databases">
        <authorList>
            <person name="Perez-Cataluna A."/>
            <person name="Figueras M.J."/>
            <person name="Salas-Masso N."/>
        </authorList>
    </citation>
    <scope>NUCLEOTIDE SEQUENCE</scope>
    <source>
        <strain evidence="4">CECT 7727</strain>
    </source>
</reference>
<organism evidence="3 6">
    <name type="scientific">Malaciobacter marinus</name>
    <dbReference type="NCBI Taxonomy" id="505249"/>
    <lineage>
        <taxon>Bacteria</taxon>
        <taxon>Pseudomonadati</taxon>
        <taxon>Campylobacterota</taxon>
        <taxon>Epsilonproteobacteria</taxon>
        <taxon>Campylobacterales</taxon>
        <taxon>Arcobacteraceae</taxon>
        <taxon>Malaciobacter</taxon>
    </lineage>
</organism>
<reference evidence="5" key="1">
    <citation type="submission" date="2017-09" db="EMBL/GenBank/DDBJ databases">
        <title>Arcobacter canalis sp. nov., a new species isolated from a water canal contaminated with urban sewage.</title>
        <authorList>
            <person name="Perez-Cataluna A."/>
            <person name="Salas-Masso N."/>
            <person name="Figueras M.J."/>
        </authorList>
    </citation>
    <scope>NUCLEOTIDE SEQUENCE [LARGE SCALE GENOMIC DNA]</scope>
    <source>
        <strain evidence="5">CECT 7727</strain>
    </source>
</reference>
<dbReference type="EMBL" id="CP032101">
    <property type="protein sequence ID" value="AXX87714.1"/>
    <property type="molecule type" value="Genomic_DNA"/>
</dbReference>
<dbReference type="KEGG" id="amar:AMRN_1992"/>
<feature type="signal peptide" evidence="1">
    <location>
        <begin position="1"/>
        <end position="29"/>
    </location>
</feature>
<protein>
    <submittedName>
        <fullName evidence="3">Putative formate dehydrogenase-associated protein</fullName>
    </submittedName>
    <submittedName>
        <fullName evidence="4">Tat pathway signal protein</fullName>
    </submittedName>
</protein>
<dbReference type="RefSeq" id="WP_099312700.1">
    <property type="nucleotide sequence ID" value="NZ_CP032101.1"/>
</dbReference>
<keyword evidence="5" id="KW-1185">Reference proteome</keyword>
<evidence type="ECO:0000313" key="2">
    <source>
        <dbReference type="EMBL" id="AXX87714.1"/>
    </source>
</evidence>
<proteinExistence type="predicted"/>
<dbReference type="Proteomes" id="UP000224740">
    <property type="component" value="Unassembled WGS sequence"/>
</dbReference>
<reference evidence="3 6" key="3">
    <citation type="submission" date="2018-08" db="EMBL/GenBank/DDBJ databases">
        <title>Complete genome of the Arcobacter marinus type strain JCM 15502.</title>
        <authorList>
            <person name="Miller W.G."/>
            <person name="Yee E."/>
            <person name="Huynh S."/>
            <person name="Parker C.T."/>
        </authorList>
    </citation>
    <scope>NUCLEOTIDE SEQUENCE [LARGE SCALE GENOMIC DNA]</scope>
    <source>
        <strain evidence="3 6">JCM 15502</strain>
    </source>
</reference>
<accession>A0A347TM92</accession>
<dbReference type="InterPro" id="IPR006311">
    <property type="entry name" value="TAT_signal"/>
</dbReference>
<gene>
    <name evidence="3" type="primary">fdhK3</name>
    <name evidence="2" type="synonym">fdhK2</name>
    <name evidence="2" type="ORF">AMRN_1992</name>
    <name evidence="3" type="ORF">AMRN_1998</name>
    <name evidence="4" type="ORF">CPH92_13830</name>
</gene>
<dbReference type="Proteomes" id="UP000264693">
    <property type="component" value="Chromosome"/>
</dbReference>
<dbReference type="EMBL" id="CP032101">
    <property type="protein sequence ID" value="AXX87720.1"/>
    <property type="molecule type" value="Genomic_DNA"/>
</dbReference>
<dbReference type="EMBL" id="NXAO01000100">
    <property type="protein sequence ID" value="PHO14071.1"/>
    <property type="molecule type" value="Genomic_DNA"/>
</dbReference>
<keyword evidence="1" id="KW-0732">Signal</keyword>
<evidence type="ECO:0000313" key="6">
    <source>
        <dbReference type="Proteomes" id="UP000264693"/>
    </source>
</evidence>
<evidence type="ECO:0000256" key="1">
    <source>
        <dbReference type="SAM" id="SignalP"/>
    </source>
</evidence>
<sequence length="68" mass="7230">MKEERRSFVKKTLGASALVAAGSAIPVMASSANSSVSSSNGVVVGKSPKKEILYKETAQWEAFYKASY</sequence>
<dbReference type="AlphaFoldDB" id="A0A347TM92"/>
<name>A0A347TM92_9BACT</name>